<feature type="non-terminal residue" evidence="1">
    <location>
        <position position="120"/>
    </location>
</feature>
<evidence type="ECO:0000313" key="2">
    <source>
        <dbReference type="Proteomes" id="UP000553632"/>
    </source>
</evidence>
<accession>A0A7J6U3W6</accession>
<protein>
    <submittedName>
        <fullName evidence="1">Uncharacterized protein</fullName>
    </submittedName>
</protein>
<feature type="non-terminal residue" evidence="1">
    <location>
        <position position="1"/>
    </location>
</feature>
<comment type="caution">
    <text evidence="1">The sequence shown here is derived from an EMBL/GenBank/DDBJ whole genome shotgun (WGS) entry which is preliminary data.</text>
</comment>
<sequence>VSVVIAASDVAAIGATLEVTPCPTLSRCSAERTFSCPLSSHSVASWQGASTAIVTCSLRTQGAPVAYRHYQMKFPSGIQVHEVSLRIIDSPQPLAVTSVSTGSDHVCVTLGGAPDVEGGL</sequence>
<gene>
    <name evidence="1" type="ORF">FOZ63_022866</name>
</gene>
<organism evidence="1 2">
    <name type="scientific">Perkinsus olseni</name>
    <name type="common">Perkinsus atlanticus</name>
    <dbReference type="NCBI Taxonomy" id="32597"/>
    <lineage>
        <taxon>Eukaryota</taxon>
        <taxon>Sar</taxon>
        <taxon>Alveolata</taxon>
        <taxon>Perkinsozoa</taxon>
        <taxon>Perkinsea</taxon>
        <taxon>Perkinsida</taxon>
        <taxon>Perkinsidae</taxon>
        <taxon>Perkinsus</taxon>
    </lineage>
</organism>
<dbReference type="EMBL" id="JABANO010006212">
    <property type="protein sequence ID" value="KAF4752193.1"/>
    <property type="molecule type" value="Genomic_DNA"/>
</dbReference>
<dbReference type="Proteomes" id="UP000553632">
    <property type="component" value="Unassembled WGS sequence"/>
</dbReference>
<keyword evidence="2" id="KW-1185">Reference proteome</keyword>
<proteinExistence type="predicted"/>
<name>A0A7J6U3W6_PEROL</name>
<reference evidence="1 2" key="1">
    <citation type="submission" date="2020-04" db="EMBL/GenBank/DDBJ databases">
        <title>Perkinsus olseni comparative genomics.</title>
        <authorList>
            <person name="Bogema D.R."/>
        </authorList>
    </citation>
    <scope>NUCLEOTIDE SEQUENCE [LARGE SCALE GENOMIC DNA]</scope>
    <source>
        <strain evidence="1 2">ATCC PRA-207</strain>
    </source>
</reference>
<dbReference type="AlphaFoldDB" id="A0A7J6U3W6"/>
<evidence type="ECO:0000313" key="1">
    <source>
        <dbReference type="EMBL" id="KAF4752193.1"/>
    </source>
</evidence>